<keyword evidence="5" id="KW-0472">Membrane</keyword>
<dbReference type="GO" id="GO:0016020">
    <property type="term" value="C:membrane"/>
    <property type="evidence" value="ECO:0007669"/>
    <property type="project" value="UniProtKB-SubCell"/>
</dbReference>
<reference evidence="6 7" key="1">
    <citation type="submission" date="2020-10" db="EMBL/GenBank/DDBJ databases">
        <title>The Coptis chinensis genome and diversification of protoberbering-type alkaloids.</title>
        <authorList>
            <person name="Wang B."/>
            <person name="Shu S."/>
            <person name="Song C."/>
            <person name="Liu Y."/>
        </authorList>
    </citation>
    <scope>NUCLEOTIDE SEQUENCE [LARGE SCALE GENOMIC DNA]</scope>
    <source>
        <strain evidence="6">HL-2020</strain>
        <tissue evidence="6">Leaf</tissue>
    </source>
</reference>
<dbReference type="AlphaFoldDB" id="A0A835IVE1"/>
<comment type="subcellular location">
    <subcellularLocation>
        <location evidence="1">Membrane</location>
    </subcellularLocation>
</comment>
<dbReference type="Proteomes" id="UP000631114">
    <property type="component" value="Unassembled WGS sequence"/>
</dbReference>
<evidence type="ECO:0000256" key="3">
    <source>
        <dbReference type="ARBA" id="ARBA00022771"/>
    </source>
</evidence>
<keyword evidence="2" id="KW-0479">Metal-binding</keyword>
<organism evidence="6 7">
    <name type="scientific">Coptis chinensis</name>
    <dbReference type="NCBI Taxonomy" id="261450"/>
    <lineage>
        <taxon>Eukaryota</taxon>
        <taxon>Viridiplantae</taxon>
        <taxon>Streptophyta</taxon>
        <taxon>Embryophyta</taxon>
        <taxon>Tracheophyta</taxon>
        <taxon>Spermatophyta</taxon>
        <taxon>Magnoliopsida</taxon>
        <taxon>Ranunculales</taxon>
        <taxon>Ranunculaceae</taxon>
        <taxon>Coptidoideae</taxon>
        <taxon>Coptis</taxon>
    </lineage>
</organism>
<accession>A0A835IVE1</accession>
<proteinExistence type="predicted"/>
<dbReference type="GO" id="GO:0008270">
    <property type="term" value="F:zinc ion binding"/>
    <property type="evidence" value="ECO:0007669"/>
    <property type="project" value="UniProtKB-KW"/>
</dbReference>
<evidence type="ECO:0000313" key="7">
    <source>
        <dbReference type="Proteomes" id="UP000631114"/>
    </source>
</evidence>
<evidence type="ECO:0000256" key="4">
    <source>
        <dbReference type="ARBA" id="ARBA00022833"/>
    </source>
</evidence>
<dbReference type="EMBL" id="JADFTS010000001">
    <property type="protein sequence ID" value="KAF9624811.1"/>
    <property type="molecule type" value="Genomic_DNA"/>
</dbReference>
<evidence type="ECO:0000256" key="1">
    <source>
        <dbReference type="ARBA" id="ARBA00004370"/>
    </source>
</evidence>
<keyword evidence="3" id="KW-0863">Zinc-finger</keyword>
<sequence>MILDIQSAILEVGTKLAWYDTLLESRYYGLGRTGSDTACGSGRASSSSGTVSGLSRFEHGGGSLLPKITGLFALSDALTGAVTGALAGHASDRGVLCGAGLGAVAGAVLSVEVLEVSCAYWCSERSSP</sequence>
<evidence type="ECO:0000313" key="6">
    <source>
        <dbReference type="EMBL" id="KAF9624811.1"/>
    </source>
</evidence>
<gene>
    <name evidence="6" type="ORF">IFM89_014196</name>
</gene>
<dbReference type="PANTHER" id="PTHR46151">
    <property type="entry name" value="NEP1-INTERACTING PROTEIN-LIKE 2"/>
    <property type="match status" value="1"/>
</dbReference>
<dbReference type="PANTHER" id="PTHR46151:SF18">
    <property type="entry name" value="NEP1-INTERACTING PROTEIN-LIKE 2"/>
    <property type="match status" value="1"/>
</dbReference>
<evidence type="ECO:0000256" key="5">
    <source>
        <dbReference type="ARBA" id="ARBA00023136"/>
    </source>
</evidence>
<evidence type="ECO:0000256" key="2">
    <source>
        <dbReference type="ARBA" id="ARBA00022723"/>
    </source>
</evidence>
<name>A0A835IVE1_9MAGN</name>
<comment type="caution">
    <text evidence="6">The sequence shown here is derived from an EMBL/GenBank/DDBJ whole genome shotgun (WGS) entry which is preliminary data.</text>
</comment>
<keyword evidence="7" id="KW-1185">Reference proteome</keyword>
<keyword evidence="4" id="KW-0862">Zinc</keyword>
<protein>
    <submittedName>
        <fullName evidence="6">Uncharacterized protein</fullName>
    </submittedName>
</protein>